<dbReference type="Gene3D" id="3.40.250.10">
    <property type="entry name" value="Rhodanese-like domain"/>
    <property type="match status" value="1"/>
</dbReference>
<sequence length="338" mass="37147">MKRGAGPRRSIERSAWRLVASTLALIVAGQVRGVRGVEPLPLGELVECVTPGAAFRAGWIGVAVGPHLSQRIELGSDTDAELDLDQGGELDRRRLLELRGILRAHVDTCDPVARWTGVEPDAVVDFDGTTLWLWSGDPSKSAAVWLVWRVLDEGLEWEAALAEARRIGLVEGSALEQLARDYVFGPEPERRSALEQQIRGRFPRAHQMSVAALAARLGSARRPPVLLDVREPDEYATSHLPGARRAATLERALAELEGLPQDTEVVTYCSVGWRSSDLAEALGAAGFTRVRNLEGSIFQWANRGHAVFRGGSTVPHVHPFDRDWGQLLGRDLWPESFR</sequence>
<keyword evidence="2" id="KW-0808">Transferase</keyword>
<keyword evidence="2" id="KW-0548">Nucleotidyltransferase</keyword>
<dbReference type="PANTHER" id="PTHR44086:SF10">
    <property type="entry name" value="THIOSULFATE SULFURTRANSFERASE_RHODANESE-LIKE DOMAIN-CONTAINING PROTEIN 3"/>
    <property type="match status" value="1"/>
</dbReference>
<dbReference type="GO" id="GO:0016779">
    <property type="term" value="F:nucleotidyltransferase activity"/>
    <property type="evidence" value="ECO:0007669"/>
    <property type="project" value="UniProtKB-KW"/>
</dbReference>
<reference evidence="2 3" key="1">
    <citation type="submission" date="2019-02" db="EMBL/GenBank/DDBJ databases">
        <title>Deep-cultivation of Planctomycetes and their phenomic and genomic characterization uncovers novel biology.</title>
        <authorList>
            <person name="Wiegand S."/>
            <person name="Jogler M."/>
            <person name="Boedeker C."/>
            <person name="Pinto D."/>
            <person name="Vollmers J."/>
            <person name="Rivas-Marin E."/>
            <person name="Kohn T."/>
            <person name="Peeters S.H."/>
            <person name="Heuer A."/>
            <person name="Rast P."/>
            <person name="Oberbeckmann S."/>
            <person name="Bunk B."/>
            <person name="Jeske O."/>
            <person name="Meyerdierks A."/>
            <person name="Storesund J.E."/>
            <person name="Kallscheuer N."/>
            <person name="Luecker S."/>
            <person name="Lage O.M."/>
            <person name="Pohl T."/>
            <person name="Merkel B.J."/>
            <person name="Hornburger P."/>
            <person name="Mueller R.-W."/>
            <person name="Bruemmer F."/>
            <person name="Labrenz M."/>
            <person name="Spormann A.M."/>
            <person name="Op den Camp H."/>
            <person name="Overmann J."/>
            <person name="Amann R."/>
            <person name="Jetten M.S.M."/>
            <person name="Mascher T."/>
            <person name="Medema M.H."/>
            <person name="Devos D.P."/>
            <person name="Kaster A.-K."/>
            <person name="Ovreas L."/>
            <person name="Rohde M."/>
            <person name="Galperin M.Y."/>
            <person name="Jogler C."/>
        </authorList>
    </citation>
    <scope>NUCLEOTIDE SEQUENCE [LARGE SCALE GENOMIC DNA]</scope>
    <source>
        <strain evidence="2 3">Pla133</strain>
    </source>
</reference>
<dbReference type="InterPro" id="IPR036873">
    <property type="entry name" value="Rhodanese-like_dom_sf"/>
</dbReference>
<dbReference type="PANTHER" id="PTHR44086">
    <property type="entry name" value="THIOSULFATE SULFURTRANSFERASE RDL2, MITOCHONDRIAL-RELATED"/>
    <property type="match status" value="1"/>
</dbReference>
<name>A0A518BQ52_9BACT</name>
<dbReference type="PROSITE" id="PS50206">
    <property type="entry name" value="RHODANESE_3"/>
    <property type="match status" value="1"/>
</dbReference>
<dbReference type="InterPro" id="IPR001763">
    <property type="entry name" value="Rhodanese-like_dom"/>
</dbReference>
<dbReference type="SMART" id="SM00450">
    <property type="entry name" value="RHOD"/>
    <property type="match status" value="1"/>
</dbReference>
<evidence type="ECO:0000259" key="1">
    <source>
        <dbReference type="PROSITE" id="PS50206"/>
    </source>
</evidence>
<evidence type="ECO:0000313" key="2">
    <source>
        <dbReference type="EMBL" id="QDU69109.1"/>
    </source>
</evidence>
<dbReference type="CDD" id="cd00158">
    <property type="entry name" value="RHOD"/>
    <property type="match status" value="1"/>
</dbReference>
<dbReference type="Proteomes" id="UP000316921">
    <property type="component" value="Chromosome"/>
</dbReference>
<dbReference type="SUPFAM" id="SSF52821">
    <property type="entry name" value="Rhodanese/Cell cycle control phosphatase"/>
    <property type="match status" value="1"/>
</dbReference>
<keyword evidence="3" id="KW-1185">Reference proteome</keyword>
<proteinExistence type="predicted"/>
<evidence type="ECO:0000313" key="3">
    <source>
        <dbReference type="Proteomes" id="UP000316921"/>
    </source>
</evidence>
<organism evidence="2 3">
    <name type="scientific">Engelhardtia mirabilis</name>
    <dbReference type="NCBI Taxonomy" id="2528011"/>
    <lineage>
        <taxon>Bacteria</taxon>
        <taxon>Pseudomonadati</taxon>
        <taxon>Planctomycetota</taxon>
        <taxon>Planctomycetia</taxon>
        <taxon>Planctomycetia incertae sedis</taxon>
        <taxon>Engelhardtia</taxon>
    </lineage>
</organism>
<dbReference type="GO" id="GO:0004792">
    <property type="term" value="F:thiosulfate-cyanide sulfurtransferase activity"/>
    <property type="evidence" value="ECO:0007669"/>
    <property type="project" value="TreeGrafter"/>
</dbReference>
<dbReference type="KEGG" id="pbap:Pla133_42250"/>
<dbReference type="Pfam" id="PF00581">
    <property type="entry name" value="Rhodanese"/>
    <property type="match status" value="1"/>
</dbReference>
<gene>
    <name evidence="2" type="primary">moeZ_4</name>
    <name evidence="2" type="ORF">Pla133_42250</name>
</gene>
<accession>A0A518BQ52</accession>
<dbReference type="AlphaFoldDB" id="A0A518BQ52"/>
<protein>
    <submittedName>
        <fullName evidence="2">Putative adenylyltransferase/sulfurtransferase MoeZ</fullName>
    </submittedName>
</protein>
<feature type="domain" description="Rhodanese" evidence="1">
    <location>
        <begin position="220"/>
        <end position="309"/>
    </location>
</feature>
<dbReference type="EMBL" id="CP036287">
    <property type="protein sequence ID" value="QDU69109.1"/>
    <property type="molecule type" value="Genomic_DNA"/>
</dbReference>